<protein>
    <recommendedName>
        <fullName evidence="3">HEAT repeat domain-containing protein</fullName>
    </recommendedName>
</protein>
<sequence>MFAKVNLDILPHLPINWKNWRKQMANQKKLKGMNKYQKKAHRRGEDRLRGNEVEYYLSLAYSSNPDDRVEAMDNLCPCHVRKSIDKVWVALYKGLVDPDVRVRKAAWHTLDDGGNPNDPRLQPLLERIAKEETDQKLRQNALDLIAATRNVEDQKEVLLGQKAHTFSGRCDWCGASNVPVSYDYETEFETNGTKRFALVCEACEAV</sequence>
<evidence type="ECO:0008006" key="3">
    <source>
        <dbReference type="Google" id="ProtNLM"/>
    </source>
</evidence>
<organism evidence="1 2">
    <name type="scientific">Geodia barretti</name>
    <name type="common">Barrett's horny sponge</name>
    <dbReference type="NCBI Taxonomy" id="519541"/>
    <lineage>
        <taxon>Eukaryota</taxon>
        <taxon>Metazoa</taxon>
        <taxon>Porifera</taxon>
        <taxon>Demospongiae</taxon>
        <taxon>Heteroscleromorpha</taxon>
        <taxon>Tetractinellida</taxon>
        <taxon>Astrophorina</taxon>
        <taxon>Geodiidae</taxon>
        <taxon>Geodia</taxon>
    </lineage>
</organism>
<dbReference type="SUPFAM" id="SSF48371">
    <property type="entry name" value="ARM repeat"/>
    <property type="match status" value="1"/>
</dbReference>
<evidence type="ECO:0000313" key="1">
    <source>
        <dbReference type="EMBL" id="CAI8021925.1"/>
    </source>
</evidence>
<name>A0AA35WPJ7_GEOBA</name>
<comment type="caution">
    <text evidence="1">The sequence shown here is derived from an EMBL/GenBank/DDBJ whole genome shotgun (WGS) entry which is preliminary data.</text>
</comment>
<reference evidence="1" key="1">
    <citation type="submission" date="2023-03" db="EMBL/GenBank/DDBJ databases">
        <authorList>
            <person name="Steffen K."/>
            <person name="Cardenas P."/>
        </authorList>
    </citation>
    <scope>NUCLEOTIDE SEQUENCE</scope>
</reference>
<keyword evidence="2" id="KW-1185">Reference proteome</keyword>
<dbReference type="Gene3D" id="1.25.10.10">
    <property type="entry name" value="Leucine-rich Repeat Variant"/>
    <property type="match status" value="1"/>
</dbReference>
<accession>A0AA35WPJ7</accession>
<dbReference type="EMBL" id="CASHTH010001921">
    <property type="protein sequence ID" value="CAI8021925.1"/>
    <property type="molecule type" value="Genomic_DNA"/>
</dbReference>
<dbReference type="AlphaFoldDB" id="A0AA35WPJ7"/>
<dbReference type="Proteomes" id="UP001174909">
    <property type="component" value="Unassembled WGS sequence"/>
</dbReference>
<dbReference type="InterPro" id="IPR016024">
    <property type="entry name" value="ARM-type_fold"/>
</dbReference>
<proteinExistence type="predicted"/>
<evidence type="ECO:0000313" key="2">
    <source>
        <dbReference type="Proteomes" id="UP001174909"/>
    </source>
</evidence>
<dbReference type="InterPro" id="IPR011989">
    <property type="entry name" value="ARM-like"/>
</dbReference>
<gene>
    <name evidence="1" type="ORF">GBAR_LOCUS12918</name>
</gene>